<evidence type="ECO:0000313" key="1">
    <source>
        <dbReference type="EMBL" id="MED6159362.1"/>
    </source>
</evidence>
<dbReference type="Proteomes" id="UP001341840">
    <property type="component" value="Unassembled WGS sequence"/>
</dbReference>
<gene>
    <name evidence="1" type="ORF">PIB30_041686</name>
</gene>
<evidence type="ECO:0000313" key="2">
    <source>
        <dbReference type="Proteomes" id="UP001341840"/>
    </source>
</evidence>
<accession>A0ABU6UDM2</accession>
<sequence>MEGSPNEELQFWENRELPQLAPDVFVLKRFRAELNGRMEEMEGHLITRANFKLATSGCSPGKKRLREGAEKDRDPRVRINLDEGSITNSPTQFLFQEGTHLQSASPAPGRLGSCFSSHKMAIYVVFTFVDSSDNRVWLSD</sequence>
<organism evidence="1 2">
    <name type="scientific">Stylosanthes scabra</name>
    <dbReference type="NCBI Taxonomy" id="79078"/>
    <lineage>
        <taxon>Eukaryota</taxon>
        <taxon>Viridiplantae</taxon>
        <taxon>Streptophyta</taxon>
        <taxon>Embryophyta</taxon>
        <taxon>Tracheophyta</taxon>
        <taxon>Spermatophyta</taxon>
        <taxon>Magnoliopsida</taxon>
        <taxon>eudicotyledons</taxon>
        <taxon>Gunneridae</taxon>
        <taxon>Pentapetalae</taxon>
        <taxon>rosids</taxon>
        <taxon>fabids</taxon>
        <taxon>Fabales</taxon>
        <taxon>Fabaceae</taxon>
        <taxon>Papilionoideae</taxon>
        <taxon>50 kb inversion clade</taxon>
        <taxon>dalbergioids sensu lato</taxon>
        <taxon>Dalbergieae</taxon>
        <taxon>Pterocarpus clade</taxon>
        <taxon>Stylosanthes</taxon>
    </lineage>
</organism>
<proteinExistence type="predicted"/>
<name>A0ABU6UDM2_9FABA</name>
<comment type="caution">
    <text evidence="1">The sequence shown here is derived from an EMBL/GenBank/DDBJ whole genome shotgun (WGS) entry which is preliminary data.</text>
</comment>
<reference evidence="1 2" key="1">
    <citation type="journal article" date="2023" name="Plants (Basel)">
        <title>Bridging the Gap: Combining Genomics and Transcriptomics Approaches to Understand Stylosanthes scabra, an Orphan Legume from the Brazilian Caatinga.</title>
        <authorList>
            <person name="Ferreira-Neto J.R.C."/>
            <person name="da Silva M.D."/>
            <person name="Binneck E."/>
            <person name="de Melo N.F."/>
            <person name="da Silva R.H."/>
            <person name="de Melo A.L.T.M."/>
            <person name="Pandolfi V."/>
            <person name="Bustamante F.O."/>
            <person name="Brasileiro-Vidal A.C."/>
            <person name="Benko-Iseppon A.M."/>
        </authorList>
    </citation>
    <scope>NUCLEOTIDE SEQUENCE [LARGE SCALE GENOMIC DNA]</scope>
    <source>
        <tissue evidence="1">Leaves</tissue>
    </source>
</reference>
<dbReference type="EMBL" id="JASCZI010121061">
    <property type="protein sequence ID" value="MED6159362.1"/>
    <property type="molecule type" value="Genomic_DNA"/>
</dbReference>
<protein>
    <submittedName>
        <fullName evidence="1">Uncharacterized protein</fullName>
    </submittedName>
</protein>
<keyword evidence="2" id="KW-1185">Reference proteome</keyword>